<name>A0A9Q0LF31_ANAIG</name>
<dbReference type="Pfam" id="PF02204">
    <property type="entry name" value="VPS9"/>
    <property type="match status" value="1"/>
</dbReference>
<dbReference type="GO" id="GO:0016192">
    <property type="term" value="P:vesicle-mediated transport"/>
    <property type="evidence" value="ECO:0007669"/>
    <property type="project" value="InterPro"/>
</dbReference>
<dbReference type="PANTHER" id="PTHR23101">
    <property type="entry name" value="RAB GDP/GTP EXCHANGE FACTOR"/>
    <property type="match status" value="1"/>
</dbReference>
<dbReference type="PROSITE" id="PS51205">
    <property type="entry name" value="VPS9"/>
    <property type="match status" value="1"/>
</dbReference>
<gene>
    <name evidence="3" type="ORF">M0811_10466</name>
</gene>
<dbReference type="InterPro" id="IPR037191">
    <property type="entry name" value="VPS9_dom_sf"/>
</dbReference>
<feature type="domain" description="VPS9" evidence="2">
    <location>
        <begin position="252"/>
        <end position="394"/>
    </location>
</feature>
<evidence type="ECO:0000313" key="4">
    <source>
        <dbReference type="Proteomes" id="UP001149090"/>
    </source>
</evidence>
<accession>A0A9Q0LF31</accession>
<sequence length="784" mass="91894">MQKIQEKITTLKAISENISVILRALKIQKETYLKNFKKAEVISNWIDSKEKKQEHTTKKYDEKIRELQQEINDQKIKKERIRLKLVNDKIQELTKNPKSTENFILPDFLRSIHINKKIIFIESRIIRKEVELIDLAKERKLDPSKHKVSNLSLIRNKLALALKKMRQKKLIEQILGDENSTTRKNIQNFIQEFNSGKHGSEEVRMFISKIVKEYLEKQGEVEDDFEDQVYLAFEEYIFPKIYNQCMKYIDDEKADKIISDKCEKYADITQEQLHIPKELVSQQLVPYVDSIAYLKTLLYSSTPTDKMYSILNSAQAIYNQVSSQSENTLVGADQFVDILNYVVIKSGITKLRTNISFIQEFSNQELLNTELGYYLVSLDLSATFIEKLEDEKLLKSIYNVSNQRIFQPEKQKFSELVKRTSFIEIESEEEVLEGYQLYAVAEWAYSMVQFRSTFLVQTGNPKDKVKGCIIKLKDSIPDQQQSFIHKNFFESTIPQIVLHELENGFKAFTSEPPFESTKYTVFLIPNGDYEKSFPLLKTNLNLIRLVRDKQHEFRNIENFQDLEKKFIAKYPNEKSKTTQENIETIVFRIQNFLKLLDLFPYFTKLPGIIDELTVFGIQSFKKRFLPTQKNQTEEEEQQQQKAKQEMNQRLYQNMLTTLNNYFSMLQILGFIPQGAVLLENIEKFPEFIKNFQVSSNIFSDGRIGTKTADKLSQMVGLKKFVLTSKFENDAFTDSSDSDDDNQITNDTTIDDTQNEFDLDSLNDDISEHFHDKDENELQLFSKKK</sequence>
<dbReference type="InterPro" id="IPR003123">
    <property type="entry name" value="VPS9"/>
</dbReference>
<dbReference type="InterPro" id="IPR059025">
    <property type="entry name" value="STB6_N"/>
</dbReference>
<dbReference type="EMBL" id="JAPDFW010000090">
    <property type="protein sequence ID" value="KAJ5071194.1"/>
    <property type="molecule type" value="Genomic_DNA"/>
</dbReference>
<reference evidence="3" key="1">
    <citation type="submission" date="2022-10" db="EMBL/GenBank/DDBJ databases">
        <title>Novel sulphate-reducing endosymbionts in the free-living metamonad Anaeramoeba.</title>
        <authorList>
            <person name="Jerlstrom-Hultqvist J."/>
            <person name="Cepicka I."/>
            <person name="Gallot-Lavallee L."/>
            <person name="Salas-Leiva D."/>
            <person name="Curtis B.A."/>
            <person name="Zahonova K."/>
            <person name="Pipaliya S."/>
            <person name="Dacks J."/>
            <person name="Roger A.J."/>
        </authorList>
    </citation>
    <scope>NUCLEOTIDE SEQUENCE</scope>
    <source>
        <strain evidence="3">BMAN</strain>
    </source>
</reference>
<dbReference type="Pfam" id="PF25995">
    <property type="entry name" value="STB6_N"/>
    <property type="match status" value="1"/>
</dbReference>
<feature type="coiled-coil region" evidence="1">
    <location>
        <begin position="50"/>
        <end position="96"/>
    </location>
</feature>
<dbReference type="GO" id="GO:0030139">
    <property type="term" value="C:endocytic vesicle"/>
    <property type="evidence" value="ECO:0007669"/>
    <property type="project" value="TreeGrafter"/>
</dbReference>
<dbReference type="PANTHER" id="PTHR23101:SF128">
    <property type="entry name" value="VPS9 DOMAIN-CONTAINING PROTEIN"/>
    <property type="match status" value="1"/>
</dbReference>
<dbReference type="SMART" id="SM00167">
    <property type="entry name" value="VPS9"/>
    <property type="match status" value="1"/>
</dbReference>
<comment type="caution">
    <text evidence="3">The sequence shown here is derived from an EMBL/GenBank/DDBJ whole genome shotgun (WGS) entry which is preliminary data.</text>
</comment>
<dbReference type="GO" id="GO:0005829">
    <property type="term" value="C:cytosol"/>
    <property type="evidence" value="ECO:0007669"/>
    <property type="project" value="TreeGrafter"/>
</dbReference>
<dbReference type="OrthoDB" id="300289at2759"/>
<evidence type="ECO:0000256" key="1">
    <source>
        <dbReference type="SAM" id="Coils"/>
    </source>
</evidence>
<dbReference type="Gene3D" id="1.20.1050.80">
    <property type="entry name" value="VPS9 domain"/>
    <property type="match status" value="1"/>
</dbReference>
<evidence type="ECO:0000259" key="2">
    <source>
        <dbReference type="PROSITE" id="PS51205"/>
    </source>
</evidence>
<dbReference type="GO" id="GO:0005085">
    <property type="term" value="F:guanyl-nucleotide exchange factor activity"/>
    <property type="evidence" value="ECO:0007669"/>
    <property type="project" value="InterPro"/>
</dbReference>
<dbReference type="Proteomes" id="UP001149090">
    <property type="component" value="Unassembled WGS sequence"/>
</dbReference>
<dbReference type="AlphaFoldDB" id="A0A9Q0LF31"/>
<protein>
    <submittedName>
        <fullName evidence="3">Rab gdp/gtp exchange factor</fullName>
    </submittedName>
</protein>
<proteinExistence type="predicted"/>
<organism evidence="3 4">
    <name type="scientific">Anaeramoeba ignava</name>
    <name type="common">Anaerobic marine amoeba</name>
    <dbReference type="NCBI Taxonomy" id="1746090"/>
    <lineage>
        <taxon>Eukaryota</taxon>
        <taxon>Metamonada</taxon>
        <taxon>Anaeramoebidae</taxon>
        <taxon>Anaeramoeba</taxon>
    </lineage>
</organism>
<dbReference type="OMA" id="HEFRNIE"/>
<dbReference type="InterPro" id="IPR045046">
    <property type="entry name" value="Vps9-like"/>
</dbReference>
<dbReference type="GO" id="GO:0031267">
    <property type="term" value="F:small GTPase binding"/>
    <property type="evidence" value="ECO:0007669"/>
    <property type="project" value="TreeGrafter"/>
</dbReference>
<keyword evidence="1" id="KW-0175">Coiled coil</keyword>
<dbReference type="SUPFAM" id="SSF109993">
    <property type="entry name" value="VPS9 domain"/>
    <property type="match status" value="1"/>
</dbReference>
<evidence type="ECO:0000313" key="3">
    <source>
        <dbReference type="EMBL" id="KAJ5071194.1"/>
    </source>
</evidence>
<keyword evidence="4" id="KW-1185">Reference proteome</keyword>